<evidence type="ECO:0000313" key="7">
    <source>
        <dbReference type="Proteomes" id="UP001173801"/>
    </source>
</evidence>
<keyword evidence="3" id="KW-0378">Hydrolase</keyword>
<keyword evidence="2" id="KW-0479">Metal-binding</keyword>
<dbReference type="SMART" id="SM00849">
    <property type="entry name" value="Lactamase_B"/>
    <property type="match status" value="1"/>
</dbReference>
<dbReference type="RefSeq" id="WP_284937830.1">
    <property type="nucleotide sequence ID" value="NZ_JANURM010000008.1"/>
</dbReference>
<evidence type="ECO:0000256" key="2">
    <source>
        <dbReference type="ARBA" id="ARBA00022723"/>
    </source>
</evidence>
<evidence type="ECO:0000313" key="6">
    <source>
        <dbReference type="EMBL" id="MDL0089174.1"/>
    </source>
</evidence>
<dbReference type="Proteomes" id="UP001173801">
    <property type="component" value="Unassembled WGS sequence"/>
</dbReference>
<dbReference type="InterPro" id="IPR036866">
    <property type="entry name" value="RibonucZ/Hydroxyglut_hydro"/>
</dbReference>
<evidence type="ECO:0000259" key="5">
    <source>
        <dbReference type="SMART" id="SM00849"/>
    </source>
</evidence>
<dbReference type="Pfam" id="PF00753">
    <property type="entry name" value="Lactamase_B"/>
    <property type="match status" value="1"/>
</dbReference>
<evidence type="ECO:0000256" key="4">
    <source>
        <dbReference type="ARBA" id="ARBA00022833"/>
    </source>
</evidence>
<dbReference type="EMBL" id="JANURM010000008">
    <property type="protein sequence ID" value="MDL0089174.1"/>
    <property type="molecule type" value="Genomic_DNA"/>
</dbReference>
<comment type="caution">
    <text evidence="6">The sequence shown here is derived from an EMBL/GenBank/DDBJ whole genome shotgun (WGS) entry which is preliminary data.</text>
</comment>
<dbReference type="SUPFAM" id="SSF56281">
    <property type="entry name" value="Metallo-hydrolase/oxidoreductase"/>
    <property type="match status" value="1"/>
</dbReference>
<reference evidence="6" key="1">
    <citation type="submission" date="2022-08" db="EMBL/GenBank/DDBJ databases">
        <authorList>
            <person name="Wang H."/>
        </authorList>
    </citation>
    <scope>NUCLEOTIDE SEQUENCE</scope>
    <source>
        <strain evidence="6">PS10</strain>
    </source>
</reference>
<protein>
    <submittedName>
        <fullName evidence="6">MBL fold metallo-hydrolase</fullName>
    </submittedName>
</protein>
<dbReference type="PANTHER" id="PTHR46233">
    <property type="entry name" value="HYDROXYACYLGLUTATHIONE HYDROLASE GLOC"/>
    <property type="match status" value="1"/>
</dbReference>
<dbReference type="InterPro" id="IPR001279">
    <property type="entry name" value="Metallo-B-lactamas"/>
</dbReference>
<name>A0ABT7HQJ4_9BACT</name>
<proteinExistence type="predicted"/>
<organism evidence="6 7">
    <name type="scientific">Campylobacter gastrosuis</name>
    <dbReference type="NCBI Taxonomy" id="2974576"/>
    <lineage>
        <taxon>Bacteria</taxon>
        <taxon>Pseudomonadati</taxon>
        <taxon>Campylobacterota</taxon>
        <taxon>Epsilonproteobacteria</taxon>
        <taxon>Campylobacterales</taxon>
        <taxon>Campylobacteraceae</taxon>
        <taxon>Campylobacter</taxon>
    </lineage>
</organism>
<dbReference type="PANTHER" id="PTHR46233:SF3">
    <property type="entry name" value="HYDROXYACYLGLUTATHIONE HYDROLASE GLOC"/>
    <property type="match status" value="1"/>
</dbReference>
<dbReference type="CDD" id="cd06262">
    <property type="entry name" value="metallo-hydrolase-like_MBL-fold"/>
    <property type="match status" value="1"/>
</dbReference>
<feature type="domain" description="Metallo-beta-lactamase" evidence="5">
    <location>
        <begin position="12"/>
        <end position="176"/>
    </location>
</feature>
<comment type="cofactor">
    <cofactor evidence="1">
        <name>Zn(2+)</name>
        <dbReference type="ChEBI" id="CHEBI:29105"/>
    </cofactor>
</comment>
<keyword evidence="7" id="KW-1185">Reference proteome</keyword>
<evidence type="ECO:0000256" key="1">
    <source>
        <dbReference type="ARBA" id="ARBA00001947"/>
    </source>
</evidence>
<reference evidence="6" key="2">
    <citation type="journal article" date="2023" name="Microorganisms">
        <title>Isolation and Genomic Characteristics of Cat-Borne Campylobacter felis sp. nov. and Sheep-Borne Campylobacter ovis sp. nov.</title>
        <authorList>
            <person name="Wang H."/>
            <person name="Li Y."/>
            <person name="Gu Y."/>
            <person name="Zhou G."/>
            <person name="Chen X."/>
            <person name="Zhang X."/>
            <person name="Shao Z."/>
            <person name="Zhang J."/>
            <person name="Zhang M."/>
        </authorList>
    </citation>
    <scope>NUCLEOTIDE SEQUENCE</scope>
    <source>
        <strain evidence="6">PS10</strain>
    </source>
</reference>
<accession>A0ABT7HQJ4</accession>
<gene>
    <name evidence="6" type="ORF">NYG85_07335</name>
</gene>
<dbReference type="Gene3D" id="3.60.15.10">
    <property type="entry name" value="Ribonuclease Z/Hydroxyacylglutathione hydrolase-like"/>
    <property type="match status" value="1"/>
</dbReference>
<sequence length="201" mass="23008">MQIISNAFGSYQTNCYILKVNDKDFIIDPGDGAYEWVLRNVTNPQAILITHGHFDHIFDVGILKREFKLPVYMHKDDVFMVAHQSDIYGYELFETDFAVDEGKINVSGVDFRFNHFAGHTPGCCMVEFRDVMFSGDFLFKGSIGRWDFEFSDANDMISSIFKCERISGDYKIYPGHGPSTTLKAERGNFLSYVSYIKSSIH</sequence>
<evidence type="ECO:0000256" key="3">
    <source>
        <dbReference type="ARBA" id="ARBA00022801"/>
    </source>
</evidence>
<keyword evidence="4" id="KW-0862">Zinc</keyword>
<dbReference type="InterPro" id="IPR051453">
    <property type="entry name" value="MBL_Glyoxalase_II"/>
</dbReference>